<dbReference type="SUPFAM" id="SSF55729">
    <property type="entry name" value="Acyl-CoA N-acyltransferases (Nat)"/>
    <property type="match status" value="1"/>
</dbReference>
<dbReference type="EMBL" id="JELX01003342">
    <property type="protein sequence ID" value="KYF52500.1"/>
    <property type="molecule type" value="Genomic_DNA"/>
</dbReference>
<gene>
    <name evidence="2" type="ORF">BE04_34395</name>
</gene>
<dbReference type="InterPro" id="IPR016181">
    <property type="entry name" value="Acyl_CoA_acyltransferase"/>
</dbReference>
<dbReference type="Gene3D" id="3.40.630.30">
    <property type="match status" value="1"/>
</dbReference>
<accession>A0A150PA39</accession>
<dbReference type="Proteomes" id="UP000075604">
    <property type="component" value="Unassembled WGS sequence"/>
</dbReference>
<feature type="domain" description="N-acetyltransferase" evidence="1">
    <location>
        <begin position="26"/>
        <end position="160"/>
    </location>
</feature>
<organism evidence="2 3">
    <name type="scientific">Sorangium cellulosum</name>
    <name type="common">Polyangium cellulosum</name>
    <dbReference type="NCBI Taxonomy" id="56"/>
    <lineage>
        <taxon>Bacteria</taxon>
        <taxon>Pseudomonadati</taxon>
        <taxon>Myxococcota</taxon>
        <taxon>Polyangia</taxon>
        <taxon>Polyangiales</taxon>
        <taxon>Polyangiaceae</taxon>
        <taxon>Sorangium</taxon>
    </lineage>
</organism>
<name>A0A150PA39_SORCE</name>
<dbReference type="Pfam" id="PF00583">
    <property type="entry name" value="Acetyltransf_1"/>
    <property type="match status" value="1"/>
</dbReference>
<dbReference type="PROSITE" id="PS51186">
    <property type="entry name" value="GNAT"/>
    <property type="match status" value="1"/>
</dbReference>
<evidence type="ECO:0000313" key="3">
    <source>
        <dbReference type="Proteomes" id="UP000075604"/>
    </source>
</evidence>
<sequence length="168" mass="18070">MSDMLVNLLKLPPLEPSLEAMRQASVVVRRAAPYEVTRVRRFVEQHFTTYWADEISVGYANKPVSVYLAIRGGEVIGFSAYECTRRGFFGPTGVADSERGQGVGKALLLASLHGLAQMGYAYGIIGGVGPVEFYARTVGATLIPDSTPGVYADPLIDPAPPRGAEPPR</sequence>
<reference evidence="2 3" key="1">
    <citation type="submission" date="2014-02" db="EMBL/GenBank/DDBJ databases">
        <title>The small core and large imbalanced accessory genome model reveals a collaborative survival strategy of Sorangium cellulosum strains in nature.</title>
        <authorList>
            <person name="Han K."/>
            <person name="Peng R."/>
            <person name="Blom J."/>
            <person name="Li Y.-Z."/>
        </authorList>
    </citation>
    <scope>NUCLEOTIDE SEQUENCE [LARGE SCALE GENOMIC DNA]</scope>
    <source>
        <strain evidence="2 3">So0157-18</strain>
    </source>
</reference>
<evidence type="ECO:0000259" key="1">
    <source>
        <dbReference type="PROSITE" id="PS51186"/>
    </source>
</evidence>
<proteinExistence type="predicted"/>
<dbReference type="CDD" id="cd04301">
    <property type="entry name" value="NAT_SF"/>
    <property type="match status" value="1"/>
</dbReference>
<dbReference type="InterPro" id="IPR000182">
    <property type="entry name" value="GNAT_dom"/>
</dbReference>
<comment type="caution">
    <text evidence="2">The sequence shown here is derived from an EMBL/GenBank/DDBJ whole genome shotgun (WGS) entry which is preliminary data.</text>
</comment>
<protein>
    <submittedName>
        <fullName evidence="2">Acetyltransferase</fullName>
    </submittedName>
</protein>
<dbReference type="AlphaFoldDB" id="A0A150PA39"/>
<evidence type="ECO:0000313" key="2">
    <source>
        <dbReference type="EMBL" id="KYF52500.1"/>
    </source>
</evidence>
<keyword evidence="2" id="KW-0808">Transferase</keyword>
<dbReference type="GO" id="GO:0016747">
    <property type="term" value="F:acyltransferase activity, transferring groups other than amino-acyl groups"/>
    <property type="evidence" value="ECO:0007669"/>
    <property type="project" value="InterPro"/>
</dbReference>